<name>A0A9Q8WP19_9PEZI</name>
<organism evidence="2 3">
    <name type="scientific">Colletotrichum lupini</name>
    <dbReference type="NCBI Taxonomy" id="145971"/>
    <lineage>
        <taxon>Eukaryota</taxon>
        <taxon>Fungi</taxon>
        <taxon>Dikarya</taxon>
        <taxon>Ascomycota</taxon>
        <taxon>Pezizomycotina</taxon>
        <taxon>Sordariomycetes</taxon>
        <taxon>Hypocreomycetidae</taxon>
        <taxon>Glomerellales</taxon>
        <taxon>Glomerellaceae</taxon>
        <taxon>Colletotrichum</taxon>
        <taxon>Colletotrichum acutatum species complex</taxon>
    </lineage>
</organism>
<dbReference type="GeneID" id="73349908"/>
<evidence type="ECO:0000256" key="1">
    <source>
        <dbReference type="SAM" id="MobiDB-lite"/>
    </source>
</evidence>
<feature type="compositionally biased region" description="Polar residues" evidence="1">
    <location>
        <begin position="8"/>
        <end position="21"/>
    </location>
</feature>
<protein>
    <submittedName>
        <fullName evidence="2">Uncharacterized protein</fullName>
    </submittedName>
</protein>
<evidence type="ECO:0000313" key="2">
    <source>
        <dbReference type="EMBL" id="UQC90444.1"/>
    </source>
</evidence>
<gene>
    <name evidence="2" type="ORF">CLUP02_15974</name>
</gene>
<accession>A0A9Q8WP19</accession>
<reference evidence="2" key="1">
    <citation type="journal article" date="2021" name="Mol. Plant Microbe Interact.">
        <title>Complete Genome Sequence of the Plant-Pathogenic Fungus Colletotrichum lupini.</title>
        <authorList>
            <person name="Baroncelli R."/>
            <person name="Pensec F."/>
            <person name="Da Lio D."/>
            <person name="Boufleur T."/>
            <person name="Vicente I."/>
            <person name="Sarrocco S."/>
            <person name="Picot A."/>
            <person name="Baraldi E."/>
            <person name="Sukno S."/>
            <person name="Thon M."/>
            <person name="Le Floch G."/>
        </authorList>
    </citation>
    <scope>NUCLEOTIDE SEQUENCE</scope>
    <source>
        <strain evidence="2">IMI 504893</strain>
    </source>
</reference>
<sequence>MLGVNLKKASTASMNLQSPHNAFNKHPSIDIRPNSMAPGPLKRRSRSFPCVTHLVDFVVVIPRSNLSSKSAKSQRSVPSLISEFPRRPGTERLPTPRHRRWQISLYTAQEIRELKGDRDVHDKHEPLGFERIK</sequence>
<keyword evidence="3" id="KW-1185">Reference proteome</keyword>
<feature type="region of interest" description="Disordered" evidence="1">
    <location>
        <begin position="68"/>
        <end position="98"/>
    </location>
</feature>
<feature type="region of interest" description="Disordered" evidence="1">
    <location>
        <begin position="1"/>
        <end position="43"/>
    </location>
</feature>
<dbReference type="AlphaFoldDB" id="A0A9Q8WP19"/>
<evidence type="ECO:0000313" key="3">
    <source>
        <dbReference type="Proteomes" id="UP000830671"/>
    </source>
</evidence>
<dbReference type="Proteomes" id="UP000830671">
    <property type="component" value="Chromosome 9"/>
</dbReference>
<feature type="compositionally biased region" description="Polar residues" evidence="1">
    <location>
        <begin position="68"/>
        <end position="79"/>
    </location>
</feature>
<proteinExistence type="predicted"/>
<dbReference type="KEGG" id="clup:CLUP02_15974"/>
<dbReference type="EMBL" id="CP019481">
    <property type="protein sequence ID" value="UQC90444.1"/>
    <property type="molecule type" value="Genomic_DNA"/>
</dbReference>
<dbReference type="RefSeq" id="XP_049152045.1">
    <property type="nucleotide sequence ID" value="XM_049294898.1"/>
</dbReference>